<sequence>VLSIATAPLPLKGDRMGTHPITGGRMGPPSDCSFPTLCKYKLFFVIHK</sequence>
<feature type="non-terminal residue" evidence="1">
    <location>
        <position position="1"/>
    </location>
</feature>
<dbReference type="AlphaFoldDB" id="A0A383AGU4"/>
<gene>
    <name evidence="1" type="ORF">METZ01_LOCUS459675</name>
</gene>
<dbReference type="EMBL" id="UINC01191933">
    <property type="protein sequence ID" value="SVE06821.1"/>
    <property type="molecule type" value="Genomic_DNA"/>
</dbReference>
<accession>A0A383AGU4</accession>
<reference evidence="1" key="1">
    <citation type="submission" date="2018-05" db="EMBL/GenBank/DDBJ databases">
        <authorList>
            <person name="Lanie J.A."/>
            <person name="Ng W.-L."/>
            <person name="Kazmierczak K.M."/>
            <person name="Andrzejewski T.M."/>
            <person name="Davidsen T.M."/>
            <person name="Wayne K.J."/>
            <person name="Tettelin H."/>
            <person name="Glass J.I."/>
            <person name="Rusch D."/>
            <person name="Podicherti R."/>
            <person name="Tsui H.-C.T."/>
            <person name="Winkler M.E."/>
        </authorList>
    </citation>
    <scope>NUCLEOTIDE SEQUENCE</scope>
</reference>
<proteinExistence type="predicted"/>
<evidence type="ECO:0000313" key="1">
    <source>
        <dbReference type="EMBL" id="SVE06821.1"/>
    </source>
</evidence>
<protein>
    <submittedName>
        <fullName evidence="1">Uncharacterized protein</fullName>
    </submittedName>
</protein>
<organism evidence="1">
    <name type="scientific">marine metagenome</name>
    <dbReference type="NCBI Taxonomy" id="408172"/>
    <lineage>
        <taxon>unclassified sequences</taxon>
        <taxon>metagenomes</taxon>
        <taxon>ecological metagenomes</taxon>
    </lineage>
</organism>
<name>A0A383AGU4_9ZZZZ</name>